<evidence type="ECO:0000313" key="2">
    <source>
        <dbReference type="EMBL" id="KND31134.1"/>
    </source>
</evidence>
<dbReference type="EMBL" id="JPPY01000157">
    <property type="protein sequence ID" value="KND31134.1"/>
    <property type="molecule type" value="Genomic_DNA"/>
</dbReference>
<dbReference type="PATRIC" id="fig|42234.21.peg.5557"/>
<feature type="compositionally biased region" description="Pro residues" evidence="1">
    <location>
        <begin position="184"/>
        <end position="194"/>
    </location>
</feature>
<sequence length="390" mass="40338">MSRPSREPQSGPAVMAPVPIDVRVATAAGRDTASVDGVPLTAPQGEEIKYAVLAHLRRIAVATGHPVLATIHDERSGYAVPLQIAPDGSSTLTAEPTPLPPPAAYADEAPSAPQHPEPTDDGYEDEAPAPAPGTVTAPTGVFGPPPAMDHLEPQEWPEAEPEPSYDTPEPLAPLPSPLLDTRPQPVPLDAPPSRPTRAPLLDPAATAPEPSPKHTPARGFDAVAEAVLGDDPREADGAEPGPLAGPVARINEAVRAGRIDTAAGLAEQTVTDASAALGADHPEVLRLRELAAYIAYLAGDPVRAFHVSLDVARAHCHAGDAEAAYGNVQSAATAWRAVREPVQGLNLGSELLGLWTTLATEGGPAAEDPSALDSARSRMLRLAERAAAVR</sequence>
<organism evidence="2 3">
    <name type="scientific">Streptomyces acidiscabies</name>
    <dbReference type="NCBI Taxonomy" id="42234"/>
    <lineage>
        <taxon>Bacteria</taxon>
        <taxon>Bacillati</taxon>
        <taxon>Actinomycetota</taxon>
        <taxon>Actinomycetes</taxon>
        <taxon>Kitasatosporales</taxon>
        <taxon>Streptomycetaceae</taxon>
        <taxon>Streptomyces</taxon>
    </lineage>
</organism>
<reference evidence="3" key="1">
    <citation type="submission" date="2014-07" db="EMBL/GenBank/DDBJ databases">
        <title>Genome sequencing of plant-pathogenic Streptomyces species.</title>
        <authorList>
            <person name="Harrison J."/>
            <person name="Sapp M."/>
            <person name="Thwaites R."/>
            <person name="Studholme D.J."/>
        </authorList>
    </citation>
    <scope>NUCLEOTIDE SEQUENCE [LARGE SCALE GENOMIC DNA]</scope>
    <source>
        <strain evidence="3">NCPPB 4445</strain>
    </source>
</reference>
<feature type="compositionally biased region" description="Low complexity" evidence="1">
    <location>
        <begin position="132"/>
        <end position="141"/>
    </location>
</feature>
<dbReference type="RefSeq" id="WP_050372940.1">
    <property type="nucleotide sequence ID" value="NZ_KQ257828.1"/>
</dbReference>
<dbReference type="PRINTS" id="PR01217">
    <property type="entry name" value="PRICHEXTENSN"/>
</dbReference>
<accession>A0A0L0K071</accession>
<feature type="region of interest" description="Disordered" evidence="1">
    <location>
        <begin position="87"/>
        <end position="217"/>
    </location>
</feature>
<proteinExistence type="predicted"/>
<comment type="caution">
    <text evidence="2">The sequence shown here is derived from an EMBL/GenBank/DDBJ whole genome shotgun (WGS) entry which is preliminary data.</text>
</comment>
<dbReference type="OrthoDB" id="4332983at2"/>
<dbReference type="AlphaFoldDB" id="A0A0L0K071"/>
<protein>
    <submittedName>
        <fullName evidence="2">Uncharacterized protein</fullName>
    </submittedName>
</protein>
<evidence type="ECO:0000256" key="1">
    <source>
        <dbReference type="SAM" id="MobiDB-lite"/>
    </source>
</evidence>
<dbReference type="Proteomes" id="UP000037151">
    <property type="component" value="Unassembled WGS sequence"/>
</dbReference>
<name>A0A0L0K071_9ACTN</name>
<gene>
    <name evidence="2" type="ORF">IQ63_26930</name>
</gene>
<evidence type="ECO:0000313" key="3">
    <source>
        <dbReference type="Proteomes" id="UP000037151"/>
    </source>
</evidence>